<evidence type="ECO:0000313" key="9">
    <source>
        <dbReference type="Proteomes" id="UP001150925"/>
    </source>
</evidence>
<protein>
    <submittedName>
        <fullName evidence="8">GET complex subunit get1</fullName>
    </submittedName>
</protein>
<comment type="similarity">
    <text evidence="2">Belongs to the WRB/GET1 family.</text>
</comment>
<evidence type="ECO:0000256" key="3">
    <source>
        <dbReference type="ARBA" id="ARBA00022692"/>
    </source>
</evidence>
<feature type="transmembrane region" description="Helical" evidence="7">
    <location>
        <begin position="114"/>
        <end position="132"/>
    </location>
</feature>
<dbReference type="GO" id="GO:0071816">
    <property type="term" value="P:tail-anchored membrane protein insertion into ER membrane"/>
    <property type="evidence" value="ECO:0007669"/>
    <property type="project" value="InterPro"/>
</dbReference>
<dbReference type="GO" id="GO:0005789">
    <property type="term" value="C:endoplasmic reticulum membrane"/>
    <property type="evidence" value="ECO:0007669"/>
    <property type="project" value="UniProtKB-SubCell"/>
</dbReference>
<proteinExistence type="inferred from homology"/>
<dbReference type="GO" id="GO:0043495">
    <property type="term" value="F:protein-membrane adaptor activity"/>
    <property type="evidence" value="ECO:0007669"/>
    <property type="project" value="TreeGrafter"/>
</dbReference>
<dbReference type="InterPro" id="IPR028945">
    <property type="entry name" value="Get1"/>
</dbReference>
<dbReference type="EMBL" id="JANBPY010000686">
    <property type="protein sequence ID" value="KAJ1964553.1"/>
    <property type="molecule type" value="Genomic_DNA"/>
</dbReference>
<dbReference type="Proteomes" id="UP001150925">
    <property type="component" value="Unassembled WGS sequence"/>
</dbReference>
<evidence type="ECO:0000256" key="7">
    <source>
        <dbReference type="SAM" id="Phobius"/>
    </source>
</evidence>
<keyword evidence="4" id="KW-0256">Endoplasmic reticulum</keyword>
<evidence type="ECO:0000313" key="8">
    <source>
        <dbReference type="EMBL" id="KAJ1964553.1"/>
    </source>
</evidence>
<dbReference type="Pfam" id="PF04420">
    <property type="entry name" value="CHD5"/>
    <property type="match status" value="1"/>
</dbReference>
<evidence type="ECO:0000256" key="4">
    <source>
        <dbReference type="ARBA" id="ARBA00022824"/>
    </source>
</evidence>
<feature type="non-terminal residue" evidence="8">
    <location>
        <position position="1"/>
    </location>
</feature>
<comment type="subcellular location">
    <subcellularLocation>
        <location evidence="1">Endoplasmic reticulum membrane</location>
        <topology evidence="1">Multi-pass membrane protein</topology>
    </subcellularLocation>
</comment>
<evidence type="ECO:0000256" key="1">
    <source>
        <dbReference type="ARBA" id="ARBA00004477"/>
    </source>
</evidence>
<feature type="transmembrane region" description="Helical" evidence="7">
    <location>
        <begin position="77"/>
        <end position="94"/>
    </location>
</feature>
<dbReference type="Gene3D" id="1.10.287.660">
    <property type="entry name" value="Helix hairpin bin"/>
    <property type="match status" value="1"/>
</dbReference>
<keyword evidence="3 7" id="KW-0812">Transmembrane</keyword>
<organism evidence="8 9">
    <name type="scientific">Dispira parvispora</name>
    <dbReference type="NCBI Taxonomy" id="1520584"/>
    <lineage>
        <taxon>Eukaryota</taxon>
        <taxon>Fungi</taxon>
        <taxon>Fungi incertae sedis</taxon>
        <taxon>Zoopagomycota</taxon>
        <taxon>Kickxellomycotina</taxon>
        <taxon>Dimargaritomycetes</taxon>
        <taxon>Dimargaritales</taxon>
        <taxon>Dimargaritaceae</taxon>
        <taxon>Dispira</taxon>
    </lineage>
</organism>
<accession>A0A9W8AQD7</accession>
<evidence type="ECO:0000256" key="6">
    <source>
        <dbReference type="ARBA" id="ARBA00023136"/>
    </source>
</evidence>
<dbReference type="PANTHER" id="PTHR42650">
    <property type="entry name" value="TAIL-ANCHORED PROTEIN INSERTION RECEPTOR WRB"/>
    <property type="match status" value="1"/>
</dbReference>
<sequence>LWQLYRRVSYGAEVQKQQKLKQDIVALKTELRQTTAQDEFAKWAKLKRRLDKNIAAYDAHTSQVAFAKSAFELKATLGLRIGLYGLRTFLVLWYRAAPVFYLPDHWFDPVTGWLAYPLAPVGSVSVPVWMFVCHRVCRQTIQVAQKSVRRVVQVRE</sequence>
<name>A0A9W8AQD7_9FUNG</name>
<dbReference type="GO" id="GO:0043529">
    <property type="term" value="C:GET complex"/>
    <property type="evidence" value="ECO:0007669"/>
    <property type="project" value="TreeGrafter"/>
</dbReference>
<comment type="caution">
    <text evidence="8">The sequence shown here is derived from an EMBL/GenBank/DDBJ whole genome shotgun (WGS) entry which is preliminary data.</text>
</comment>
<dbReference type="PANTHER" id="PTHR42650:SF1">
    <property type="entry name" value="GUIDED ENTRY OF TAIL-ANCHORED PROTEINS FACTOR 1"/>
    <property type="match status" value="1"/>
</dbReference>
<keyword evidence="9" id="KW-1185">Reference proteome</keyword>
<reference evidence="8" key="1">
    <citation type="submission" date="2022-07" db="EMBL/GenBank/DDBJ databases">
        <title>Phylogenomic reconstructions and comparative analyses of Kickxellomycotina fungi.</title>
        <authorList>
            <person name="Reynolds N.K."/>
            <person name="Stajich J.E."/>
            <person name="Barry K."/>
            <person name="Grigoriev I.V."/>
            <person name="Crous P."/>
            <person name="Smith M.E."/>
        </authorList>
    </citation>
    <scope>NUCLEOTIDE SEQUENCE</scope>
    <source>
        <strain evidence="8">RSA 1196</strain>
    </source>
</reference>
<keyword evidence="6 7" id="KW-0472">Membrane</keyword>
<dbReference type="AlphaFoldDB" id="A0A9W8AQD7"/>
<gene>
    <name evidence="8" type="primary">GET1</name>
    <name evidence="8" type="ORF">IWQ62_002900</name>
</gene>
<keyword evidence="5 7" id="KW-1133">Transmembrane helix</keyword>
<dbReference type="OrthoDB" id="69461at2759"/>
<evidence type="ECO:0000256" key="2">
    <source>
        <dbReference type="ARBA" id="ARBA00010799"/>
    </source>
</evidence>
<evidence type="ECO:0000256" key="5">
    <source>
        <dbReference type="ARBA" id="ARBA00022989"/>
    </source>
</evidence>
<dbReference type="InterPro" id="IPR029012">
    <property type="entry name" value="Helix_hairpin_bin_sf"/>
</dbReference>